<proteinExistence type="predicted"/>
<dbReference type="KEGG" id="lmd:METH_06755"/>
<gene>
    <name evidence="1" type="ORF">METH_06755</name>
</gene>
<sequence>MSAPDPIITAINRQRSSCCLFALRIHMRRAGKWSGELHGPAFDAKTQEIEAYWK</sequence>
<protein>
    <submittedName>
        <fullName evidence="1">Uncharacterized protein</fullName>
    </submittedName>
</protein>
<name>V9VZY2_9RHOB</name>
<keyword evidence="2" id="KW-1185">Reference proteome</keyword>
<dbReference type="AlphaFoldDB" id="V9VZY2"/>
<organism evidence="1 2">
    <name type="scientific">Leisingera methylohalidivorans DSM 14336</name>
    <dbReference type="NCBI Taxonomy" id="999552"/>
    <lineage>
        <taxon>Bacteria</taxon>
        <taxon>Pseudomonadati</taxon>
        <taxon>Pseudomonadota</taxon>
        <taxon>Alphaproteobacteria</taxon>
        <taxon>Rhodobacterales</taxon>
        <taxon>Roseobacteraceae</taxon>
        <taxon>Leisingera</taxon>
    </lineage>
</organism>
<accession>V9VZY2</accession>
<dbReference type="STRING" id="999552.METH_06755"/>
<dbReference type="HOGENOM" id="CLU_3044886_0_0_5"/>
<evidence type="ECO:0000313" key="1">
    <source>
        <dbReference type="EMBL" id="AHD02935.1"/>
    </source>
</evidence>
<dbReference type="RefSeq" id="WP_024089628.1">
    <property type="nucleotide sequence ID" value="NC_023135.1"/>
</dbReference>
<reference evidence="1 2" key="1">
    <citation type="submission" date="2013-09" db="EMBL/GenBank/DDBJ databases">
        <authorList>
            <consortium name="DOE Joint Genome Institute"/>
            <person name="Klenk H.-P."/>
            <person name="Huntemann M."/>
            <person name="Han J."/>
            <person name="Chen A."/>
            <person name="Kyrpides N."/>
            <person name="Mavromatis K."/>
            <person name="Markowitz V."/>
            <person name="Palaniappan K."/>
            <person name="Ivanova N."/>
            <person name="Schaumberg A."/>
            <person name="Pati A."/>
            <person name="Liolios K."/>
            <person name="Nordberg H.P."/>
            <person name="Cantor M.N."/>
            <person name="Hua S.X."/>
            <person name="Woyke T."/>
        </authorList>
    </citation>
    <scope>NUCLEOTIDE SEQUENCE [LARGE SCALE GENOMIC DNA]</scope>
    <source>
        <strain evidence="1 2">DSM 14336</strain>
    </source>
</reference>
<evidence type="ECO:0000313" key="2">
    <source>
        <dbReference type="Proteomes" id="UP000018780"/>
    </source>
</evidence>
<dbReference type="EMBL" id="CP006773">
    <property type="protein sequence ID" value="AHD02935.1"/>
    <property type="molecule type" value="Genomic_DNA"/>
</dbReference>
<dbReference type="Proteomes" id="UP000018780">
    <property type="component" value="Chromosome"/>
</dbReference>